<evidence type="ECO:0000313" key="2">
    <source>
        <dbReference type="Proteomes" id="UP001152795"/>
    </source>
</evidence>
<gene>
    <name evidence="1" type="ORF">PACLA_8A066237</name>
</gene>
<dbReference type="Proteomes" id="UP001152795">
    <property type="component" value="Unassembled WGS sequence"/>
</dbReference>
<dbReference type="AlphaFoldDB" id="A0A7D9E811"/>
<proteinExistence type="predicted"/>
<name>A0A7D9E811_PARCT</name>
<keyword evidence="2" id="KW-1185">Reference proteome</keyword>
<evidence type="ECO:0000313" key="1">
    <source>
        <dbReference type="EMBL" id="CAB4003004.1"/>
    </source>
</evidence>
<dbReference type="EMBL" id="CACRXK020004509">
    <property type="protein sequence ID" value="CAB4003004.1"/>
    <property type="molecule type" value="Genomic_DNA"/>
</dbReference>
<reference evidence="1" key="1">
    <citation type="submission" date="2020-04" db="EMBL/GenBank/DDBJ databases">
        <authorList>
            <person name="Alioto T."/>
            <person name="Alioto T."/>
            <person name="Gomez Garrido J."/>
        </authorList>
    </citation>
    <scope>NUCLEOTIDE SEQUENCE</scope>
    <source>
        <strain evidence="1">A484AB</strain>
    </source>
</reference>
<comment type="caution">
    <text evidence="1">The sequence shown here is derived from an EMBL/GenBank/DDBJ whole genome shotgun (WGS) entry which is preliminary data.</text>
</comment>
<dbReference type="OrthoDB" id="5977963at2759"/>
<protein>
    <submittedName>
        <fullName evidence="1">Uncharacterized protein</fullName>
    </submittedName>
</protein>
<organism evidence="1 2">
    <name type="scientific">Paramuricea clavata</name>
    <name type="common">Red gorgonian</name>
    <name type="synonym">Violescent sea-whip</name>
    <dbReference type="NCBI Taxonomy" id="317549"/>
    <lineage>
        <taxon>Eukaryota</taxon>
        <taxon>Metazoa</taxon>
        <taxon>Cnidaria</taxon>
        <taxon>Anthozoa</taxon>
        <taxon>Octocorallia</taxon>
        <taxon>Malacalcyonacea</taxon>
        <taxon>Plexauridae</taxon>
        <taxon>Paramuricea</taxon>
    </lineage>
</organism>
<sequence length="191" mass="21260">MTSSGNDVFAEPMPEPMPETFLENYFDDLRELKAAGHLPSNFEEVMSYSVYSLRGSTIGAHKSIVLSPDDQHFFSIELGFTETVEDGVIKKRIYPATKKIDAKYKKNLVKHGNLKASTATLLAKGVATMRKFGTYFKYCNNCQNYCNYYLEVIGLGKTSHITDAQKIALGSLVLLITALLVKSSLKSIVKK</sequence>
<accession>A0A7D9E811</accession>